<evidence type="ECO:0000313" key="3">
    <source>
        <dbReference type="EMBL" id="PSS13035.1"/>
    </source>
</evidence>
<evidence type="ECO:0000256" key="1">
    <source>
        <dbReference type="SAM" id="Phobius"/>
    </source>
</evidence>
<dbReference type="GeneID" id="36576928"/>
<dbReference type="RefSeq" id="XP_024719026.1">
    <property type="nucleotide sequence ID" value="XM_024868847.1"/>
</dbReference>
<dbReference type="OrthoDB" id="3581866at2759"/>
<gene>
    <name evidence="3" type="ORF">M430DRAFT_60201</name>
</gene>
<feature type="signal peptide" evidence="2">
    <location>
        <begin position="1"/>
        <end position="19"/>
    </location>
</feature>
<feature type="transmembrane region" description="Helical" evidence="1">
    <location>
        <begin position="217"/>
        <end position="240"/>
    </location>
</feature>
<keyword evidence="1" id="KW-0812">Transmembrane</keyword>
<organism evidence="3 4">
    <name type="scientific">Amorphotheca resinae ATCC 22711</name>
    <dbReference type="NCBI Taxonomy" id="857342"/>
    <lineage>
        <taxon>Eukaryota</taxon>
        <taxon>Fungi</taxon>
        <taxon>Dikarya</taxon>
        <taxon>Ascomycota</taxon>
        <taxon>Pezizomycotina</taxon>
        <taxon>Leotiomycetes</taxon>
        <taxon>Helotiales</taxon>
        <taxon>Amorphothecaceae</taxon>
        <taxon>Amorphotheca</taxon>
    </lineage>
</organism>
<feature type="transmembrane region" description="Helical" evidence="1">
    <location>
        <begin position="186"/>
        <end position="210"/>
    </location>
</feature>
<reference evidence="3 4" key="1">
    <citation type="journal article" date="2018" name="New Phytol.">
        <title>Comparative genomics and transcriptomics depict ericoid mycorrhizal fungi as versatile saprotrophs and plant mutualists.</title>
        <authorList>
            <person name="Martino E."/>
            <person name="Morin E."/>
            <person name="Grelet G.A."/>
            <person name="Kuo A."/>
            <person name="Kohler A."/>
            <person name="Daghino S."/>
            <person name="Barry K.W."/>
            <person name="Cichocki N."/>
            <person name="Clum A."/>
            <person name="Dockter R.B."/>
            <person name="Hainaut M."/>
            <person name="Kuo R.C."/>
            <person name="LaButti K."/>
            <person name="Lindahl B.D."/>
            <person name="Lindquist E.A."/>
            <person name="Lipzen A."/>
            <person name="Khouja H.R."/>
            <person name="Magnuson J."/>
            <person name="Murat C."/>
            <person name="Ohm R.A."/>
            <person name="Singer S.W."/>
            <person name="Spatafora J.W."/>
            <person name="Wang M."/>
            <person name="Veneault-Fourrey C."/>
            <person name="Henrissat B."/>
            <person name="Grigoriev I.V."/>
            <person name="Martin F.M."/>
            <person name="Perotto S."/>
        </authorList>
    </citation>
    <scope>NUCLEOTIDE SEQUENCE [LARGE SCALE GENOMIC DNA]</scope>
    <source>
        <strain evidence="3 4">ATCC 22711</strain>
    </source>
</reference>
<protein>
    <recommendedName>
        <fullName evidence="5">ML-like domain-containing protein</fullName>
    </recommendedName>
</protein>
<evidence type="ECO:0000313" key="4">
    <source>
        <dbReference type="Proteomes" id="UP000241818"/>
    </source>
</evidence>
<proteinExistence type="predicted"/>
<sequence>MKTLLSIALVALVSLLVGAQNVQTATNVSTVGSGLFKDGSTMLSLSIIPSPIFPTIANSSVMNDTGSCLGEFDLSTTTVFVTPAPVTKTATMPPATLTMTLPTISPVGPESTATGLCFWAAEQILAPCTALVSATVSAKKSDAGSRRDNFLGDLFKYLKGFVSKDQTKLSSKGSINRRKINNSCTAATLTAIAGGIITVGLVVICLTSLLRGTPRGVILGASVFIAVFTCIWGLVAALGLPCM</sequence>
<dbReference type="AlphaFoldDB" id="A0A2T3AWI6"/>
<keyword evidence="1" id="KW-1133">Transmembrane helix</keyword>
<dbReference type="EMBL" id="KZ679014">
    <property type="protein sequence ID" value="PSS13035.1"/>
    <property type="molecule type" value="Genomic_DNA"/>
</dbReference>
<evidence type="ECO:0000256" key="2">
    <source>
        <dbReference type="SAM" id="SignalP"/>
    </source>
</evidence>
<accession>A0A2T3AWI6</accession>
<keyword evidence="1" id="KW-0472">Membrane</keyword>
<keyword evidence="4" id="KW-1185">Reference proteome</keyword>
<name>A0A2T3AWI6_AMORE</name>
<keyword evidence="2" id="KW-0732">Signal</keyword>
<dbReference type="Proteomes" id="UP000241818">
    <property type="component" value="Unassembled WGS sequence"/>
</dbReference>
<evidence type="ECO:0008006" key="5">
    <source>
        <dbReference type="Google" id="ProtNLM"/>
    </source>
</evidence>
<feature type="chain" id="PRO_5015510968" description="ML-like domain-containing protein" evidence="2">
    <location>
        <begin position="20"/>
        <end position="243"/>
    </location>
</feature>
<dbReference type="InParanoid" id="A0A2T3AWI6"/>